<dbReference type="AlphaFoldDB" id="A0A318S6I4"/>
<keyword evidence="7" id="KW-0963">Cytoplasm</keyword>
<comment type="subcellular location">
    <subcellularLocation>
        <location evidence="7">Cytoplasm</location>
    </subcellularLocation>
</comment>
<feature type="binding site" evidence="7">
    <location>
        <position position="316"/>
    </location>
    <ligand>
        <name>3-phosphoshikimate</name>
        <dbReference type="ChEBI" id="CHEBI:145989"/>
    </ligand>
</feature>
<feature type="binding site" evidence="7">
    <location>
        <position position="343"/>
    </location>
    <ligand>
        <name>3-phosphoshikimate</name>
        <dbReference type="ChEBI" id="CHEBI:145989"/>
    </ligand>
</feature>
<dbReference type="EC" id="2.5.1.19" evidence="7"/>
<dbReference type="HAMAP" id="MF_00210">
    <property type="entry name" value="EPSP_synth"/>
    <property type="match status" value="1"/>
</dbReference>
<evidence type="ECO:0000313" key="10">
    <source>
        <dbReference type="Proteomes" id="UP000248326"/>
    </source>
</evidence>
<comment type="caution">
    <text evidence="7">Lacks conserved residue(s) required for the propagation of feature annotation.</text>
</comment>
<evidence type="ECO:0000256" key="1">
    <source>
        <dbReference type="ARBA" id="ARBA00004811"/>
    </source>
</evidence>
<accession>A0A318S6I4</accession>
<dbReference type="InterPro" id="IPR023193">
    <property type="entry name" value="EPSP_synthase_CS"/>
</dbReference>
<comment type="pathway">
    <text evidence="1 7">Metabolic intermediate biosynthesis; chorismate biosynthesis; chorismate from D-erythrose 4-phosphate and phosphoenolpyruvate: step 6/7.</text>
</comment>
<dbReference type="Pfam" id="PF00275">
    <property type="entry name" value="EPSP_synthase"/>
    <property type="match status" value="1"/>
</dbReference>
<feature type="binding site" evidence="7">
    <location>
        <position position="416"/>
    </location>
    <ligand>
        <name>phosphoenolpyruvate</name>
        <dbReference type="ChEBI" id="CHEBI:58702"/>
    </ligand>
</feature>
<dbReference type="GO" id="GO:0008652">
    <property type="term" value="P:amino acid biosynthetic process"/>
    <property type="evidence" value="ECO:0007669"/>
    <property type="project" value="UniProtKB-KW"/>
</dbReference>
<feature type="active site" description="Proton acceptor" evidence="7">
    <location>
        <position position="316"/>
    </location>
</feature>
<dbReference type="NCBIfam" id="TIGR01356">
    <property type="entry name" value="aroA"/>
    <property type="match status" value="1"/>
</dbReference>
<evidence type="ECO:0000256" key="3">
    <source>
        <dbReference type="ARBA" id="ARBA00022605"/>
    </source>
</evidence>
<feature type="binding site" evidence="7">
    <location>
        <position position="347"/>
    </location>
    <ligand>
        <name>phosphoenolpyruvate</name>
        <dbReference type="ChEBI" id="CHEBI:58702"/>
    </ligand>
</feature>
<dbReference type="GO" id="GO:0009423">
    <property type="term" value="P:chorismate biosynthetic process"/>
    <property type="evidence" value="ECO:0007669"/>
    <property type="project" value="UniProtKB-UniRule"/>
</dbReference>
<organism evidence="9 10">
    <name type="scientific">Deinococcus yavapaiensis KR-236</name>
    <dbReference type="NCBI Taxonomy" id="694435"/>
    <lineage>
        <taxon>Bacteria</taxon>
        <taxon>Thermotogati</taxon>
        <taxon>Deinococcota</taxon>
        <taxon>Deinococci</taxon>
        <taxon>Deinococcales</taxon>
        <taxon>Deinococcaceae</taxon>
        <taxon>Deinococcus</taxon>
    </lineage>
</organism>
<keyword evidence="3 7" id="KW-0028">Amino-acid biosynthesis</keyword>
<dbReference type="Gene3D" id="3.65.10.10">
    <property type="entry name" value="Enolpyruvate transferase domain"/>
    <property type="match status" value="2"/>
</dbReference>
<dbReference type="EMBL" id="QJSX01000005">
    <property type="protein sequence ID" value="PYE54503.1"/>
    <property type="molecule type" value="Genomic_DNA"/>
</dbReference>
<comment type="function">
    <text evidence="7">Catalyzes the transfer of the enolpyruvyl moiety of phosphoenolpyruvate (PEP) to the 5-hydroxyl of shikimate-3-phosphate (S3P) to produce enolpyruvyl shikimate-3-phosphate and inorganic phosphate.</text>
</comment>
<dbReference type="UniPathway" id="UPA00053">
    <property type="reaction ID" value="UER00089"/>
</dbReference>
<reference evidence="9 10" key="1">
    <citation type="submission" date="2018-06" db="EMBL/GenBank/DDBJ databases">
        <title>Genomic Encyclopedia of Type Strains, Phase IV (KMG-IV): sequencing the most valuable type-strain genomes for metagenomic binning, comparative biology and taxonomic classification.</title>
        <authorList>
            <person name="Goeker M."/>
        </authorList>
    </citation>
    <scope>NUCLEOTIDE SEQUENCE [LARGE SCALE GENOMIC DNA]</scope>
    <source>
        <strain evidence="9 10">DSM 18048</strain>
    </source>
</reference>
<feature type="binding site" evidence="7">
    <location>
        <position position="99"/>
    </location>
    <ligand>
        <name>phosphoenolpyruvate</name>
        <dbReference type="ChEBI" id="CHEBI:58702"/>
    </ligand>
</feature>
<evidence type="ECO:0000256" key="5">
    <source>
        <dbReference type="ARBA" id="ARBA00023141"/>
    </source>
</evidence>
<feature type="binding site" evidence="7">
    <location>
        <position position="173"/>
    </location>
    <ligand>
        <name>phosphoenolpyruvate</name>
        <dbReference type="ChEBI" id="CHEBI:58702"/>
    </ligand>
</feature>
<dbReference type="GO" id="GO:0005737">
    <property type="term" value="C:cytoplasm"/>
    <property type="evidence" value="ECO:0007669"/>
    <property type="project" value="UniProtKB-SubCell"/>
</dbReference>
<evidence type="ECO:0000259" key="8">
    <source>
        <dbReference type="Pfam" id="PF00275"/>
    </source>
</evidence>
<dbReference type="CDD" id="cd01556">
    <property type="entry name" value="EPSP_synthase"/>
    <property type="match status" value="1"/>
</dbReference>
<dbReference type="GO" id="GO:0003866">
    <property type="term" value="F:3-phosphoshikimate 1-carboxyvinyltransferase activity"/>
    <property type="evidence" value="ECO:0007669"/>
    <property type="project" value="UniProtKB-UniRule"/>
</dbReference>
<comment type="caution">
    <text evidence="9">The sequence shown here is derived from an EMBL/GenBank/DDBJ whole genome shotgun (WGS) entry which is preliminary data.</text>
</comment>
<dbReference type="PIRSF" id="PIRSF000505">
    <property type="entry name" value="EPSPS"/>
    <property type="match status" value="1"/>
</dbReference>
<feature type="binding site" evidence="7">
    <location>
        <position position="29"/>
    </location>
    <ligand>
        <name>3-phosphoshikimate</name>
        <dbReference type="ChEBI" id="CHEBI:145989"/>
    </ligand>
</feature>
<comment type="similarity">
    <text evidence="2 7">Belongs to the EPSP synthase family.</text>
</comment>
<dbReference type="Proteomes" id="UP000248326">
    <property type="component" value="Unassembled WGS sequence"/>
</dbReference>
<sequence>MMHCMHAPFDLRVFPAARLSGDVTAQPSKNYTTRFLLAAALCEGDTLVRRPATSDDAAALKDGLTTLGATLTPHQDGLLVRGFGAHPKSGTTVDPRNAGAVARFLIGVAALTTETTFVTSHTESLGKRPQGDLFDALRSLGVVVESERGTLPVTLRGPSSGGAVHVSAEKSSQYASALMFLAPLLKGGLTLHLTGDIKSFAPLRQTLHTLSVFGVAFEASDDLRTVTIPGPQAYRGGDVTVPGDYPGSSALLVAGTLVPGEIRVHGLDPNDLQGERASIDVLKAMGADVVHEGTTVTVRGGRPLKAVTRDGDTFTDAVQALSAAAAFASGTTTWENVLTLRFKECDRISDTRRELEKFGLHVTETRDSLSITGASEVPGGFTVNGHGDHRMIMMLTLIGLRASKPIVITGAQHIAKSYPDFFDHLGELGATFETLVPA</sequence>
<dbReference type="PANTHER" id="PTHR21090:SF5">
    <property type="entry name" value="PENTAFUNCTIONAL AROM POLYPEPTIDE"/>
    <property type="match status" value="1"/>
</dbReference>
<dbReference type="InterPro" id="IPR036968">
    <property type="entry name" value="Enolpyruvate_Tfrase_sf"/>
</dbReference>
<evidence type="ECO:0000313" key="9">
    <source>
        <dbReference type="EMBL" id="PYE54503.1"/>
    </source>
</evidence>
<dbReference type="GO" id="GO:0009073">
    <property type="term" value="P:aromatic amino acid family biosynthetic process"/>
    <property type="evidence" value="ECO:0007669"/>
    <property type="project" value="UniProtKB-KW"/>
</dbReference>
<name>A0A318S6I4_9DEIO</name>
<proteinExistence type="inferred from homology"/>
<evidence type="ECO:0000256" key="7">
    <source>
        <dbReference type="HAMAP-Rule" id="MF_00210"/>
    </source>
</evidence>
<comment type="subunit">
    <text evidence="7">Monomer.</text>
</comment>
<gene>
    <name evidence="7" type="primary">aroA</name>
    <name evidence="9" type="ORF">DES52_105141</name>
</gene>
<keyword evidence="4 7" id="KW-0808">Transferase</keyword>
<evidence type="ECO:0000256" key="6">
    <source>
        <dbReference type="ARBA" id="ARBA00044633"/>
    </source>
</evidence>
<evidence type="ECO:0000256" key="4">
    <source>
        <dbReference type="ARBA" id="ARBA00022679"/>
    </source>
</evidence>
<dbReference type="OrthoDB" id="9809920at2"/>
<feature type="binding site" evidence="7">
    <location>
        <position position="34"/>
    </location>
    <ligand>
        <name>3-phosphoshikimate</name>
        <dbReference type="ChEBI" id="CHEBI:145989"/>
    </ligand>
</feature>
<feature type="binding site" evidence="7">
    <location>
        <position position="172"/>
    </location>
    <ligand>
        <name>3-phosphoshikimate</name>
        <dbReference type="ChEBI" id="CHEBI:145989"/>
    </ligand>
</feature>
<keyword evidence="10" id="KW-1185">Reference proteome</keyword>
<protein>
    <recommendedName>
        <fullName evidence="7">3-phosphoshikimate 1-carboxyvinyltransferase</fullName>
        <ecNumber evidence="7">2.5.1.19</ecNumber>
    </recommendedName>
    <alternativeName>
        <fullName evidence="7">5-enolpyruvylshikimate-3-phosphate synthase</fullName>
        <shortName evidence="7">EPSP synthase</shortName>
        <shortName evidence="7">EPSPS</shortName>
    </alternativeName>
</protein>
<dbReference type="InterPro" id="IPR006264">
    <property type="entry name" value="EPSP_synthase"/>
</dbReference>
<feature type="binding site" evidence="7">
    <location>
        <position position="128"/>
    </location>
    <ligand>
        <name>phosphoenolpyruvate</name>
        <dbReference type="ChEBI" id="CHEBI:58702"/>
    </ligand>
</feature>
<feature type="binding site" evidence="7">
    <location>
        <position position="171"/>
    </location>
    <ligand>
        <name>3-phosphoshikimate</name>
        <dbReference type="ChEBI" id="CHEBI:145989"/>
    </ligand>
</feature>
<feature type="binding site" evidence="7">
    <location>
        <position position="390"/>
    </location>
    <ligand>
        <name>phosphoenolpyruvate</name>
        <dbReference type="ChEBI" id="CHEBI:58702"/>
    </ligand>
</feature>
<feature type="binding site" evidence="7">
    <location>
        <position position="173"/>
    </location>
    <ligand>
        <name>3-phosphoshikimate</name>
        <dbReference type="ChEBI" id="CHEBI:145989"/>
    </ligand>
</feature>
<dbReference type="SUPFAM" id="SSF55205">
    <property type="entry name" value="EPT/RTPC-like"/>
    <property type="match status" value="1"/>
</dbReference>
<feature type="domain" description="Enolpyruvate transferase" evidence="8">
    <location>
        <begin position="16"/>
        <end position="425"/>
    </location>
</feature>
<dbReference type="PROSITE" id="PS00885">
    <property type="entry name" value="EPSP_SYNTHASE_2"/>
    <property type="match status" value="1"/>
</dbReference>
<feature type="binding site" evidence="7">
    <location>
        <position position="29"/>
    </location>
    <ligand>
        <name>phosphoenolpyruvate</name>
        <dbReference type="ChEBI" id="CHEBI:58702"/>
    </ligand>
</feature>
<comment type="catalytic activity">
    <reaction evidence="6">
        <text>3-phosphoshikimate + phosphoenolpyruvate = 5-O-(1-carboxyvinyl)-3-phosphoshikimate + phosphate</text>
        <dbReference type="Rhea" id="RHEA:21256"/>
        <dbReference type="ChEBI" id="CHEBI:43474"/>
        <dbReference type="ChEBI" id="CHEBI:57701"/>
        <dbReference type="ChEBI" id="CHEBI:58702"/>
        <dbReference type="ChEBI" id="CHEBI:145989"/>
        <dbReference type="EC" id="2.5.1.19"/>
    </reaction>
    <physiologicalReaction direction="left-to-right" evidence="6">
        <dbReference type="Rhea" id="RHEA:21257"/>
    </physiologicalReaction>
</comment>
<evidence type="ECO:0000256" key="2">
    <source>
        <dbReference type="ARBA" id="ARBA00009948"/>
    </source>
</evidence>
<keyword evidence="5 7" id="KW-0057">Aromatic amino acid biosynthesis</keyword>
<dbReference type="InterPro" id="IPR001986">
    <property type="entry name" value="Enolpyruvate_Tfrase_dom"/>
</dbReference>
<feature type="binding site" evidence="7">
    <location>
        <position position="199"/>
    </location>
    <ligand>
        <name>3-phosphoshikimate</name>
        <dbReference type="ChEBI" id="CHEBI:145989"/>
    </ligand>
</feature>
<dbReference type="PANTHER" id="PTHR21090">
    <property type="entry name" value="AROM/DEHYDROQUINATE SYNTHASE"/>
    <property type="match status" value="1"/>
</dbReference>
<dbReference type="InterPro" id="IPR013792">
    <property type="entry name" value="RNA3'P_cycl/enolpyr_Trfase_a/b"/>
</dbReference>